<gene>
    <name evidence="1" type="ORF">AWC27_13995</name>
</gene>
<proteinExistence type="predicted"/>
<dbReference type="EMBL" id="LQPW01000173">
    <property type="protein sequence ID" value="ORW88806.1"/>
    <property type="molecule type" value="Genomic_DNA"/>
</dbReference>
<dbReference type="AlphaFoldDB" id="A0A1X2DKX9"/>
<sequence length="191" mass="22415">MQFIDVDYQSELPPDPPGLRFLEFLGGTKQLRCFIVSENTTRAEFMREYAHLLDDCMTPIYDRDGIMIRQDAGFSLPGFYIIGLHDQVRALDYLDIGLYRKISLLLLELRKGMRSVLSINHVDIHYDEKLDKTCSVRWAVMPAPREGPQRIPSIADLDLRNYLSKFRLTEERETILDFNQRMRDYFSDIDL</sequence>
<dbReference type="RefSeq" id="WP_085673909.1">
    <property type="nucleotide sequence ID" value="NZ_JACKRU010000460.1"/>
</dbReference>
<reference evidence="1 2" key="1">
    <citation type="submission" date="2016-01" db="EMBL/GenBank/DDBJ databases">
        <title>The new phylogeny of the genus Mycobacterium.</title>
        <authorList>
            <person name="Tarcisio F."/>
            <person name="Conor M."/>
            <person name="Antonella G."/>
            <person name="Elisabetta G."/>
            <person name="Giulia F.S."/>
            <person name="Sara T."/>
            <person name="Anna F."/>
            <person name="Clotilde B."/>
            <person name="Roberto B."/>
            <person name="Veronica D.S."/>
            <person name="Fabio R."/>
            <person name="Monica P."/>
            <person name="Olivier J."/>
            <person name="Enrico T."/>
            <person name="Nicola S."/>
        </authorList>
    </citation>
    <scope>NUCLEOTIDE SEQUENCE [LARGE SCALE GENOMIC DNA]</scope>
    <source>
        <strain evidence="1 2">DSM 44166</strain>
    </source>
</reference>
<protein>
    <submittedName>
        <fullName evidence="1">Uncharacterized protein</fullName>
    </submittedName>
</protein>
<accession>A0A1X2DKX9</accession>
<comment type="caution">
    <text evidence="1">The sequence shown here is derived from an EMBL/GenBank/DDBJ whole genome shotgun (WGS) entry which is preliminary data.</text>
</comment>
<dbReference type="Proteomes" id="UP000193317">
    <property type="component" value="Unassembled WGS sequence"/>
</dbReference>
<evidence type="ECO:0000313" key="1">
    <source>
        <dbReference type="EMBL" id="ORW88806.1"/>
    </source>
</evidence>
<dbReference type="OrthoDB" id="4139416at2"/>
<name>A0A1X2DKX9_MYCSZ</name>
<organism evidence="1 2">
    <name type="scientific">Mycobacterium szulgai</name>
    <dbReference type="NCBI Taxonomy" id="1787"/>
    <lineage>
        <taxon>Bacteria</taxon>
        <taxon>Bacillati</taxon>
        <taxon>Actinomycetota</taxon>
        <taxon>Actinomycetes</taxon>
        <taxon>Mycobacteriales</taxon>
        <taxon>Mycobacteriaceae</taxon>
        <taxon>Mycobacterium</taxon>
    </lineage>
</organism>
<evidence type="ECO:0000313" key="2">
    <source>
        <dbReference type="Proteomes" id="UP000193317"/>
    </source>
</evidence>
<keyword evidence="2" id="KW-1185">Reference proteome</keyword>